<dbReference type="Gene3D" id="3.80.10.10">
    <property type="entry name" value="Ribonuclease Inhibitor"/>
    <property type="match status" value="2"/>
</dbReference>
<dbReference type="InterPro" id="IPR058922">
    <property type="entry name" value="WHD_DRP"/>
</dbReference>
<protein>
    <submittedName>
        <fullName evidence="5">Disease resistance protein</fullName>
    </submittedName>
</protein>
<comment type="caution">
    <text evidence="5">The sequence shown here is derived from an EMBL/GenBank/DDBJ whole genome shotgun (WGS) entry which is preliminary data.</text>
</comment>
<dbReference type="InterPro" id="IPR032675">
    <property type="entry name" value="LRR_dom_sf"/>
</dbReference>
<gene>
    <name evidence="5" type="ORF">Sradi_5549900</name>
</gene>
<organism evidence="5">
    <name type="scientific">Sesamum radiatum</name>
    <name type="common">Black benniseed</name>
    <dbReference type="NCBI Taxonomy" id="300843"/>
    <lineage>
        <taxon>Eukaryota</taxon>
        <taxon>Viridiplantae</taxon>
        <taxon>Streptophyta</taxon>
        <taxon>Embryophyta</taxon>
        <taxon>Tracheophyta</taxon>
        <taxon>Spermatophyta</taxon>
        <taxon>Magnoliopsida</taxon>
        <taxon>eudicotyledons</taxon>
        <taxon>Gunneridae</taxon>
        <taxon>Pentapetalae</taxon>
        <taxon>asterids</taxon>
        <taxon>lamiids</taxon>
        <taxon>Lamiales</taxon>
        <taxon>Pedaliaceae</taxon>
        <taxon>Sesamum</taxon>
    </lineage>
</organism>
<feature type="domain" description="R13L1/DRL21-like LRR repeat region" evidence="4">
    <location>
        <begin position="417"/>
        <end position="542"/>
    </location>
</feature>
<name>A0AAW2LDV2_SESRA</name>
<reference evidence="5" key="1">
    <citation type="submission" date="2020-06" db="EMBL/GenBank/DDBJ databases">
        <authorList>
            <person name="Li T."/>
            <person name="Hu X."/>
            <person name="Zhang T."/>
            <person name="Song X."/>
            <person name="Zhang H."/>
            <person name="Dai N."/>
            <person name="Sheng W."/>
            <person name="Hou X."/>
            <person name="Wei L."/>
        </authorList>
    </citation>
    <scope>NUCLEOTIDE SEQUENCE</scope>
    <source>
        <strain evidence="5">G02</strain>
        <tissue evidence="5">Leaf</tissue>
    </source>
</reference>
<dbReference type="InterPro" id="IPR056789">
    <property type="entry name" value="LRR_R13L1-DRL21"/>
</dbReference>
<dbReference type="Pfam" id="PF25019">
    <property type="entry name" value="LRR_R13L1-DRL21"/>
    <property type="match status" value="1"/>
</dbReference>
<dbReference type="Pfam" id="PF23559">
    <property type="entry name" value="WHD_DRP"/>
    <property type="match status" value="1"/>
</dbReference>
<dbReference type="PANTHER" id="PTHR47186:SF24">
    <property type="entry name" value="DISEASE RESISTANCE RPP13-LIKE PROTEIN 1"/>
    <property type="match status" value="1"/>
</dbReference>
<reference evidence="5" key="2">
    <citation type="journal article" date="2024" name="Plant">
        <title>Genomic evolution and insights into agronomic trait innovations of Sesamum species.</title>
        <authorList>
            <person name="Miao H."/>
            <person name="Wang L."/>
            <person name="Qu L."/>
            <person name="Liu H."/>
            <person name="Sun Y."/>
            <person name="Le M."/>
            <person name="Wang Q."/>
            <person name="Wei S."/>
            <person name="Zheng Y."/>
            <person name="Lin W."/>
            <person name="Duan Y."/>
            <person name="Cao H."/>
            <person name="Xiong S."/>
            <person name="Wang X."/>
            <person name="Wei L."/>
            <person name="Li C."/>
            <person name="Ma Q."/>
            <person name="Ju M."/>
            <person name="Zhao R."/>
            <person name="Li G."/>
            <person name="Mu C."/>
            <person name="Tian Q."/>
            <person name="Mei H."/>
            <person name="Zhang T."/>
            <person name="Gao T."/>
            <person name="Zhang H."/>
        </authorList>
    </citation>
    <scope>NUCLEOTIDE SEQUENCE</scope>
    <source>
        <strain evidence="5">G02</strain>
    </source>
</reference>
<evidence type="ECO:0000259" key="3">
    <source>
        <dbReference type="Pfam" id="PF23559"/>
    </source>
</evidence>
<dbReference type="EMBL" id="JACGWJ010000025">
    <property type="protein sequence ID" value="KAL0316717.1"/>
    <property type="molecule type" value="Genomic_DNA"/>
</dbReference>
<proteinExistence type="predicted"/>
<evidence type="ECO:0000259" key="4">
    <source>
        <dbReference type="Pfam" id="PF25019"/>
    </source>
</evidence>
<dbReference type="PANTHER" id="PTHR47186">
    <property type="entry name" value="LEUCINE-RICH REPEAT-CONTAINING PROTEIN 57"/>
    <property type="match status" value="1"/>
</dbReference>
<keyword evidence="1" id="KW-0547">Nucleotide-binding</keyword>
<feature type="domain" description="Disease resistance protein winged helix" evidence="3">
    <location>
        <begin position="159"/>
        <end position="206"/>
    </location>
</feature>
<evidence type="ECO:0000256" key="2">
    <source>
        <dbReference type="ARBA" id="ARBA00022840"/>
    </source>
</evidence>
<evidence type="ECO:0000313" key="5">
    <source>
        <dbReference type="EMBL" id="KAL0316717.1"/>
    </source>
</evidence>
<keyword evidence="2" id="KW-0067">ATP-binding</keyword>
<accession>A0AAW2LDV2</accession>
<dbReference type="SUPFAM" id="SSF52058">
    <property type="entry name" value="L domain-like"/>
    <property type="match status" value="1"/>
</dbReference>
<evidence type="ECO:0000256" key="1">
    <source>
        <dbReference type="ARBA" id="ARBA00022741"/>
    </source>
</evidence>
<sequence length="734" mass="83217">MVPVYEEKAPICSSVLAITQTISGYGRRIHGGRDHERIIHSHPELSSQATRGNTGASFPHDEDQKISDHVKIVWKNGVDGQLQSTIIEEVKADSPESYWIELGVKRRDKDVSAGHSYVGAKEDEGKEEEIWHEAKLDVSIDMVLHNEKYLKDSILFCSLFPSDYEFTKDMLVWQWIAEGLINLGEDEIMEGESTRCFDTLLNLGYIVPAGYNHCIDQMKYRVGEQVNAFIQKQQYLEPKFQKYLDTEEITDVLKVEHLSLAFKEIDCINFGTIKQCGHLKMLSIHRCYGSKMKNLLPSDLFLELRALKILNLSHTDIMDLPSSIENLKELQCLDMYETPIMGLPESMRCLSNLRTLNLDGCLSLMTLPKCTSMLINLRHLVLNVVGQLQSMPAGIGKLSKLRTLRAFLVGEEEGSHIGELKDMNKLKGSLLISNLENVSTKEEAAEACLCNKQDLKMIELRWSDLQDNKNPDEEEILESLQPPLGIQELKIFFYSGGVLPSWISNPSFTEVVSITLYRCRYCDTLPPLGELPALKFLSVLEMNEVVEINSFFCRRNQITNQRRYVAFPKLKKLSFDSMAKLEKWTGAENGDFPYLRHLIIAHCGKLVVLPCLSHLNSLLYVEIINCPQLSCLPEGGLPTTLELLMIKDCPKLKERCCNDQSDDWPKVAHIPAFYINNQKASVCAAIFFCFNAIVNHAGVSIDQRRNVQGTLYCPDSSEQNNAYAICCFLNRSHV</sequence>
<dbReference type="AlphaFoldDB" id="A0AAW2LDV2"/>